<dbReference type="InterPro" id="IPR036388">
    <property type="entry name" value="WH-like_DNA-bd_sf"/>
</dbReference>
<dbReference type="NCBIfam" id="TIGR02937">
    <property type="entry name" value="sigma70-ECF"/>
    <property type="match status" value="1"/>
</dbReference>
<feature type="compositionally biased region" description="Basic residues" evidence="6">
    <location>
        <begin position="244"/>
        <end position="271"/>
    </location>
</feature>
<dbReference type="EMBL" id="VIFM01000067">
    <property type="protein sequence ID" value="TQF14498.1"/>
    <property type="molecule type" value="Genomic_DNA"/>
</dbReference>
<name>A0A540WZQ6_9BACT</name>
<dbReference type="GO" id="GO:0016987">
    <property type="term" value="F:sigma factor activity"/>
    <property type="evidence" value="ECO:0007669"/>
    <property type="project" value="UniProtKB-KW"/>
</dbReference>
<evidence type="ECO:0000313" key="8">
    <source>
        <dbReference type="EMBL" id="TQF14498.1"/>
    </source>
</evidence>
<feature type="domain" description="RNA polymerase sigma-70 region 2" evidence="7">
    <location>
        <begin position="61"/>
        <end position="125"/>
    </location>
</feature>
<evidence type="ECO:0000256" key="2">
    <source>
        <dbReference type="ARBA" id="ARBA00023015"/>
    </source>
</evidence>
<evidence type="ECO:0000259" key="7">
    <source>
        <dbReference type="Pfam" id="PF04542"/>
    </source>
</evidence>
<dbReference type="InterPro" id="IPR014284">
    <property type="entry name" value="RNA_pol_sigma-70_dom"/>
</dbReference>
<dbReference type="AlphaFoldDB" id="A0A540WZQ6"/>
<comment type="caution">
    <text evidence="8">The sequence shown here is derived from an EMBL/GenBank/DDBJ whole genome shotgun (WGS) entry which is preliminary data.</text>
</comment>
<evidence type="ECO:0000256" key="6">
    <source>
        <dbReference type="SAM" id="MobiDB-lite"/>
    </source>
</evidence>
<dbReference type="Gene3D" id="1.10.1740.10">
    <property type="match status" value="1"/>
</dbReference>
<keyword evidence="4" id="KW-0238">DNA-binding</keyword>
<feature type="region of interest" description="Disordered" evidence="6">
    <location>
        <begin position="222"/>
        <end position="271"/>
    </location>
</feature>
<evidence type="ECO:0000256" key="3">
    <source>
        <dbReference type="ARBA" id="ARBA00023082"/>
    </source>
</evidence>
<dbReference type="PANTHER" id="PTHR43133">
    <property type="entry name" value="RNA POLYMERASE ECF-TYPE SIGMA FACTO"/>
    <property type="match status" value="1"/>
</dbReference>
<reference evidence="8 9" key="1">
    <citation type="submission" date="2019-06" db="EMBL/GenBank/DDBJ databases">
        <authorList>
            <person name="Livingstone P."/>
            <person name="Whitworth D."/>
        </authorList>
    </citation>
    <scope>NUCLEOTIDE SEQUENCE [LARGE SCALE GENOMIC DNA]</scope>
    <source>
        <strain evidence="8 9">AM401</strain>
    </source>
</reference>
<proteinExistence type="inferred from homology"/>
<dbReference type="InterPro" id="IPR007627">
    <property type="entry name" value="RNA_pol_sigma70_r2"/>
</dbReference>
<dbReference type="SUPFAM" id="SSF88659">
    <property type="entry name" value="Sigma3 and sigma4 domains of RNA polymerase sigma factors"/>
    <property type="match status" value="1"/>
</dbReference>
<accession>A0A540WZQ6</accession>
<comment type="similarity">
    <text evidence="1">Belongs to the sigma-70 factor family. ECF subfamily.</text>
</comment>
<evidence type="ECO:0000256" key="5">
    <source>
        <dbReference type="ARBA" id="ARBA00023163"/>
    </source>
</evidence>
<dbReference type="SUPFAM" id="SSF88946">
    <property type="entry name" value="Sigma2 domain of RNA polymerase sigma factors"/>
    <property type="match status" value="1"/>
</dbReference>
<organism evidence="8 9">
    <name type="scientific">Myxococcus llanfairpwllgwyngyllgogerychwyrndrobwllllantysiliogogogochensis</name>
    <dbReference type="NCBI Taxonomy" id="2590453"/>
    <lineage>
        <taxon>Bacteria</taxon>
        <taxon>Pseudomonadati</taxon>
        <taxon>Myxococcota</taxon>
        <taxon>Myxococcia</taxon>
        <taxon>Myxococcales</taxon>
        <taxon>Cystobacterineae</taxon>
        <taxon>Myxococcaceae</taxon>
        <taxon>Myxococcus</taxon>
    </lineage>
</organism>
<dbReference type="GO" id="GO:0003677">
    <property type="term" value="F:DNA binding"/>
    <property type="evidence" value="ECO:0007669"/>
    <property type="project" value="UniProtKB-KW"/>
</dbReference>
<dbReference type="OrthoDB" id="7193272at2"/>
<keyword evidence="3" id="KW-0731">Sigma factor</keyword>
<gene>
    <name evidence="8" type="ORF">FJV41_18455</name>
</gene>
<keyword evidence="9" id="KW-1185">Reference proteome</keyword>
<dbReference type="Pfam" id="PF04542">
    <property type="entry name" value="Sigma70_r2"/>
    <property type="match status" value="1"/>
</dbReference>
<keyword evidence="2" id="KW-0805">Transcription regulation</keyword>
<dbReference type="GO" id="GO:0006352">
    <property type="term" value="P:DNA-templated transcription initiation"/>
    <property type="evidence" value="ECO:0007669"/>
    <property type="project" value="InterPro"/>
</dbReference>
<feature type="region of interest" description="Disordered" evidence="6">
    <location>
        <begin position="125"/>
        <end position="149"/>
    </location>
</feature>
<dbReference type="InterPro" id="IPR013325">
    <property type="entry name" value="RNA_pol_sigma_r2"/>
</dbReference>
<evidence type="ECO:0000256" key="1">
    <source>
        <dbReference type="ARBA" id="ARBA00010641"/>
    </source>
</evidence>
<keyword evidence="5" id="KW-0804">Transcription</keyword>
<dbReference type="InterPro" id="IPR013324">
    <property type="entry name" value="RNA_pol_sigma_r3/r4-like"/>
</dbReference>
<sequence>MSADAADMPAEHRAARPCALLRGSTPRHSGCSRRRSEGLPTVRTLMEAKTTGFWELWLCHHPKLLAKSLRHLGGHQADAEDALSTAMLRAAEAWPREVQRLRNPEAWLTRILHNACVDLHRMRARRAEEPPEQDDEAPSEAVQPAHAPSPEQLVLEQEQSQLLWRHVHRLPEPLRRACLLRFERELDGRSMAVELGITHVNTRRRLLRAYQVLRLALGTSARGTDLEPPVRGGAEQSLPPSRAPRARRGPTTRWRSGRARPPRPAHRRVGG</sequence>
<dbReference type="Proteomes" id="UP000315369">
    <property type="component" value="Unassembled WGS sequence"/>
</dbReference>
<evidence type="ECO:0000313" key="9">
    <source>
        <dbReference type="Proteomes" id="UP000315369"/>
    </source>
</evidence>
<dbReference type="PANTHER" id="PTHR43133:SF8">
    <property type="entry name" value="RNA POLYMERASE SIGMA FACTOR HI_1459-RELATED"/>
    <property type="match status" value="1"/>
</dbReference>
<dbReference type="Gene3D" id="1.10.10.10">
    <property type="entry name" value="Winged helix-like DNA-binding domain superfamily/Winged helix DNA-binding domain"/>
    <property type="match status" value="1"/>
</dbReference>
<protein>
    <submittedName>
        <fullName evidence="8">Sigma-70 family RNA polymerase sigma factor</fullName>
    </submittedName>
</protein>
<evidence type="ECO:0000256" key="4">
    <source>
        <dbReference type="ARBA" id="ARBA00023125"/>
    </source>
</evidence>
<dbReference type="InterPro" id="IPR039425">
    <property type="entry name" value="RNA_pol_sigma-70-like"/>
</dbReference>